<feature type="transmembrane region" description="Helical" evidence="1">
    <location>
        <begin position="68"/>
        <end position="89"/>
    </location>
</feature>
<accession>A0A8G2F8U0</accession>
<protein>
    <submittedName>
        <fullName evidence="2">DMT family transporter</fullName>
    </submittedName>
    <submittedName>
        <fullName evidence="3">Transporter family-2 protein</fullName>
    </submittedName>
</protein>
<feature type="transmembrane region" description="Helical" evidence="1">
    <location>
        <begin position="34"/>
        <end position="56"/>
    </location>
</feature>
<keyword evidence="5" id="KW-1185">Reference proteome</keyword>
<reference evidence="2 5" key="2">
    <citation type="submission" date="2024-07" db="EMBL/GenBank/DDBJ databases">
        <title>Active virus-host system and metabolic interactions in a Lokiarchaeon culture.</title>
        <authorList>
            <person name="Ponce Toledo R.I."/>
            <person name="Rodrigues Oliveira T."/>
            <person name="Schleper C."/>
        </authorList>
    </citation>
    <scope>NUCLEOTIDE SEQUENCE [LARGE SCALE GENOMIC DNA]</scope>
    <source>
        <strain evidence="2 5">B35</strain>
    </source>
</reference>
<keyword evidence="1" id="KW-0812">Transmembrane</keyword>
<dbReference type="PANTHER" id="PTHR34821:SF2">
    <property type="entry name" value="INNER MEMBRANE PROTEIN YDCZ"/>
    <property type="match status" value="1"/>
</dbReference>
<evidence type="ECO:0000313" key="5">
    <source>
        <dbReference type="Proteomes" id="UP001568358"/>
    </source>
</evidence>
<sequence length="147" mass="15831">MHMALLFLALFVGTFMPLQMGLNAMISQHWSHSAPIASLISFFVGTIALSIFVVVTKIPIPALSTSTVPWYAWFGGLLGAIGVTTLTFLAPRIGALAMISLIICGQLIGSVIFDHFGFIGYTIRPVTLMRALGVVLLISGAYLVNRY</sequence>
<feature type="transmembrane region" description="Helical" evidence="1">
    <location>
        <begin position="95"/>
        <end position="113"/>
    </location>
</feature>
<dbReference type="Pfam" id="PF04657">
    <property type="entry name" value="DMT_YdcZ"/>
    <property type="match status" value="1"/>
</dbReference>
<comment type="caution">
    <text evidence="3">The sequence shown here is derived from an EMBL/GenBank/DDBJ whole genome shotgun (WGS) entry which is preliminary data.</text>
</comment>
<dbReference type="Proteomes" id="UP000184001">
    <property type="component" value="Unassembled WGS sequence"/>
</dbReference>
<dbReference type="GO" id="GO:0005886">
    <property type="term" value="C:plasma membrane"/>
    <property type="evidence" value="ECO:0007669"/>
    <property type="project" value="TreeGrafter"/>
</dbReference>
<dbReference type="RefSeq" id="WP_019999537.1">
    <property type="nucleotide sequence ID" value="NZ_CP192219.1"/>
</dbReference>
<gene>
    <name evidence="2" type="ORF">AB2Z07_15160</name>
    <name evidence="3" type="ORF">SAMN05660830_02755</name>
</gene>
<evidence type="ECO:0000313" key="3">
    <source>
        <dbReference type="EMBL" id="SHJ57078.1"/>
    </source>
</evidence>
<feature type="transmembrane region" description="Helical" evidence="1">
    <location>
        <begin position="125"/>
        <end position="144"/>
    </location>
</feature>
<dbReference type="InterPro" id="IPR006750">
    <property type="entry name" value="YdcZ"/>
</dbReference>
<dbReference type="AlphaFoldDB" id="A0A8G2F8U0"/>
<reference evidence="3 4" key="1">
    <citation type="submission" date="2016-11" db="EMBL/GenBank/DDBJ databases">
        <authorList>
            <person name="Varghese N."/>
            <person name="Submissions S."/>
        </authorList>
    </citation>
    <scope>NUCLEOTIDE SEQUENCE [LARGE SCALE GENOMIC DNA]</scope>
    <source>
        <strain evidence="3 4">DSM 17919</strain>
    </source>
</reference>
<dbReference type="EMBL" id="FQZR01000007">
    <property type="protein sequence ID" value="SHJ57078.1"/>
    <property type="molecule type" value="Genomic_DNA"/>
</dbReference>
<evidence type="ECO:0000313" key="4">
    <source>
        <dbReference type="Proteomes" id="UP000184001"/>
    </source>
</evidence>
<name>A0A8G2F8U0_9BACT</name>
<dbReference type="PANTHER" id="PTHR34821">
    <property type="entry name" value="INNER MEMBRANE PROTEIN YDCZ"/>
    <property type="match status" value="1"/>
</dbReference>
<proteinExistence type="predicted"/>
<evidence type="ECO:0000313" key="2">
    <source>
        <dbReference type="EMBL" id="MEZ6854844.1"/>
    </source>
</evidence>
<dbReference type="EMBL" id="JBFSOO010000015">
    <property type="protein sequence ID" value="MEZ6854844.1"/>
    <property type="molecule type" value="Genomic_DNA"/>
</dbReference>
<evidence type="ECO:0000256" key="1">
    <source>
        <dbReference type="SAM" id="Phobius"/>
    </source>
</evidence>
<organism evidence="3 4">
    <name type="scientific">Halodesulfovibrio aestuarii</name>
    <dbReference type="NCBI Taxonomy" id="126333"/>
    <lineage>
        <taxon>Bacteria</taxon>
        <taxon>Pseudomonadati</taxon>
        <taxon>Thermodesulfobacteriota</taxon>
        <taxon>Desulfovibrionia</taxon>
        <taxon>Desulfovibrionales</taxon>
        <taxon>Desulfovibrionaceae</taxon>
        <taxon>Halodesulfovibrio</taxon>
    </lineage>
</organism>
<keyword evidence="1" id="KW-1133">Transmembrane helix</keyword>
<dbReference type="Proteomes" id="UP001568358">
    <property type="component" value="Unassembled WGS sequence"/>
</dbReference>
<keyword evidence="1" id="KW-0472">Membrane</keyword>